<proteinExistence type="inferred from homology"/>
<dbReference type="InterPro" id="IPR011049">
    <property type="entry name" value="Serralysin-like_metalloprot_C"/>
</dbReference>
<accession>A0A2W7J266</accession>
<dbReference type="InterPro" id="IPR001343">
    <property type="entry name" value="Hemolysn_Ca-bd"/>
</dbReference>
<dbReference type="Proteomes" id="UP000249688">
    <property type="component" value="Unassembled WGS sequence"/>
</dbReference>
<dbReference type="GO" id="GO:0008270">
    <property type="term" value="F:zinc ion binding"/>
    <property type="evidence" value="ECO:0007669"/>
    <property type="project" value="InterPro"/>
</dbReference>
<dbReference type="GO" id="GO:0005509">
    <property type="term" value="F:calcium ion binding"/>
    <property type="evidence" value="ECO:0007669"/>
    <property type="project" value="InterPro"/>
</dbReference>
<dbReference type="Pfam" id="PF00353">
    <property type="entry name" value="HemolysinCabind"/>
    <property type="match status" value="1"/>
</dbReference>
<dbReference type="SUPFAM" id="SSF51120">
    <property type="entry name" value="beta-Roll"/>
    <property type="match status" value="1"/>
</dbReference>
<dbReference type="AlphaFoldDB" id="A0A2W7J266"/>
<comment type="caution">
    <text evidence="3">The sequence shown here is derived from an EMBL/GenBank/DDBJ whole genome shotgun (WGS) entry which is preliminary data.</text>
</comment>
<dbReference type="InterPro" id="IPR025282">
    <property type="entry name" value="DUF4214"/>
</dbReference>
<evidence type="ECO:0000256" key="1">
    <source>
        <dbReference type="ARBA" id="ARBA00009490"/>
    </source>
</evidence>
<sequence>MARPVRLAGLGSVMSDDQHLAALLGLSAAAFNGGDGRPMMISVAFAPDGFSPAQQASARAALAAWAGPTGLSVQDVPDPAGADLVFRLGALDGPWTTGTTAYLDDRTEITLSRSIYGGDSLAPGRRGFETLLHEIGHALGLGHPFEGPGAFPATRDDSVMAYDRGLLGIASAPRPLDVAAAITLWGTAADAAAGPLRWWDGSVIHHQGEGLLRGTAWQDAILGGPGDDILEGRGGSDWLAPGAGADRVDGGSGHDTLRLEVLARDLVLDLRPDPSGGWAGTAGPVRFASIEAIDLPDGRLALSAADPVALAARILLGLPPHGTEALGETAFALLRGAVPPVLADLATLDIDALYATLLHRAPEPGALDYWTQRALADGAGATLAAIAASEEAIAANPVTQLWAARPEALGIDRLYQTAFGRRAEAEGLEFWATAAADRLTVAEGLAASAEFAPVAQAGLLAALYDHAFGRAPDTAGLAFWQGALDAGAITGAGVIEALAGSAERAAHWDAIIA</sequence>
<dbReference type="GO" id="GO:0008237">
    <property type="term" value="F:metallopeptidase activity"/>
    <property type="evidence" value="ECO:0007669"/>
    <property type="project" value="InterPro"/>
</dbReference>
<evidence type="ECO:0000313" key="3">
    <source>
        <dbReference type="EMBL" id="PZW45679.1"/>
    </source>
</evidence>
<dbReference type="Gene3D" id="3.40.390.10">
    <property type="entry name" value="Collagenase (Catalytic Domain)"/>
    <property type="match status" value="1"/>
</dbReference>
<comment type="similarity">
    <text evidence="1">Belongs to the peptidase M10B family.</text>
</comment>
<dbReference type="InterPro" id="IPR024079">
    <property type="entry name" value="MetalloPept_cat_dom_sf"/>
</dbReference>
<dbReference type="SMART" id="SM00235">
    <property type="entry name" value="ZnMc"/>
    <property type="match status" value="1"/>
</dbReference>
<dbReference type="InterPro" id="IPR006026">
    <property type="entry name" value="Peptidase_Metallo"/>
</dbReference>
<dbReference type="GO" id="GO:0006508">
    <property type="term" value="P:proteolysis"/>
    <property type="evidence" value="ECO:0007669"/>
    <property type="project" value="InterPro"/>
</dbReference>
<dbReference type="EMBL" id="QKYU01000011">
    <property type="protein sequence ID" value="PZW45679.1"/>
    <property type="molecule type" value="Genomic_DNA"/>
</dbReference>
<dbReference type="Gene3D" id="2.150.10.10">
    <property type="entry name" value="Serralysin-like metalloprotease, C-terminal"/>
    <property type="match status" value="1"/>
</dbReference>
<name>A0A2W7J266_9PROT</name>
<evidence type="ECO:0000313" key="4">
    <source>
        <dbReference type="Proteomes" id="UP000249688"/>
    </source>
</evidence>
<evidence type="ECO:0000259" key="2">
    <source>
        <dbReference type="SMART" id="SM00235"/>
    </source>
</evidence>
<dbReference type="SUPFAM" id="SSF55486">
    <property type="entry name" value="Metalloproteases ('zincins'), catalytic domain"/>
    <property type="match status" value="1"/>
</dbReference>
<feature type="domain" description="Peptidase metallopeptidase" evidence="2">
    <location>
        <begin position="34"/>
        <end position="169"/>
    </location>
</feature>
<protein>
    <submittedName>
        <fullName evidence="3">Uncharacterized protein DUF4214</fullName>
    </submittedName>
</protein>
<organism evidence="3 4">
    <name type="scientific">Humitalea rosea</name>
    <dbReference type="NCBI Taxonomy" id="990373"/>
    <lineage>
        <taxon>Bacteria</taxon>
        <taxon>Pseudomonadati</taxon>
        <taxon>Pseudomonadota</taxon>
        <taxon>Alphaproteobacteria</taxon>
        <taxon>Acetobacterales</taxon>
        <taxon>Roseomonadaceae</taxon>
        <taxon>Humitalea</taxon>
    </lineage>
</organism>
<dbReference type="Pfam" id="PF13946">
    <property type="entry name" value="DUF4214"/>
    <property type="match status" value="1"/>
</dbReference>
<keyword evidence="4" id="KW-1185">Reference proteome</keyword>
<gene>
    <name evidence="3" type="ORF">C8P66_11194</name>
</gene>
<reference evidence="3 4" key="1">
    <citation type="submission" date="2018-06" db="EMBL/GenBank/DDBJ databases">
        <title>Genomic Encyclopedia of Archaeal and Bacterial Type Strains, Phase II (KMG-II): from individual species to whole genera.</title>
        <authorList>
            <person name="Goeker M."/>
        </authorList>
    </citation>
    <scope>NUCLEOTIDE SEQUENCE [LARGE SCALE GENOMIC DNA]</scope>
    <source>
        <strain evidence="3 4">DSM 24525</strain>
    </source>
</reference>